<evidence type="ECO:0000259" key="2">
    <source>
        <dbReference type="Pfam" id="PF01551"/>
    </source>
</evidence>
<feature type="coiled-coil region" evidence="1">
    <location>
        <begin position="86"/>
        <end position="122"/>
    </location>
</feature>
<comment type="caution">
    <text evidence="3">The sequence shown here is derived from an EMBL/GenBank/DDBJ whole genome shotgun (WGS) entry which is preliminary data.</text>
</comment>
<evidence type="ECO:0000313" key="3">
    <source>
        <dbReference type="EMBL" id="MBB4676184.1"/>
    </source>
</evidence>
<dbReference type="InterPro" id="IPR016047">
    <property type="entry name" value="M23ase_b-sheet_dom"/>
</dbReference>
<dbReference type="PANTHER" id="PTHR21666:SF270">
    <property type="entry name" value="MUREIN HYDROLASE ACTIVATOR ENVC"/>
    <property type="match status" value="1"/>
</dbReference>
<sequence length="256" mass="26573">MARHRARATPPKWRGSTLAAAALTTSVVVGAPFQLMTSSSSEASPEPVDLQANLAAVARTAPEVLPRAVTTDPGIELAKLAKAERMADERQAAVTAKADAEKAEAEKVAAEAAKRAAAAAAKSTIKASGEFVRPAEGRFTSNFGMRGGVMHYGVDIANSIGTPILSAADGTVVESGPASGFGLWVRVQHNDGTITVYGHINTSMVRAGQKVQAGQQIATMGNRGQSTGPHLHFEVWAGGGKKVNPGTWLAERGIRL</sequence>
<accession>A0A7W7C7X1</accession>
<dbReference type="InterPro" id="IPR011055">
    <property type="entry name" value="Dup_hybrid_motif"/>
</dbReference>
<dbReference type="PANTHER" id="PTHR21666">
    <property type="entry name" value="PEPTIDASE-RELATED"/>
    <property type="match status" value="1"/>
</dbReference>
<organism evidence="3 4">
    <name type="scientific">Crossiella cryophila</name>
    <dbReference type="NCBI Taxonomy" id="43355"/>
    <lineage>
        <taxon>Bacteria</taxon>
        <taxon>Bacillati</taxon>
        <taxon>Actinomycetota</taxon>
        <taxon>Actinomycetes</taxon>
        <taxon>Pseudonocardiales</taxon>
        <taxon>Pseudonocardiaceae</taxon>
        <taxon>Crossiella</taxon>
    </lineage>
</organism>
<dbReference type="EMBL" id="JACHMH010000001">
    <property type="protein sequence ID" value="MBB4676184.1"/>
    <property type="molecule type" value="Genomic_DNA"/>
</dbReference>
<reference evidence="3 4" key="1">
    <citation type="submission" date="2020-08" db="EMBL/GenBank/DDBJ databases">
        <title>Sequencing the genomes of 1000 actinobacteria strains.</title>
        <authorList>
            <person name="Klenk H.-P."/>
        </authorList>
    </citation>
    <scope>NUCLEOTIDE SEQUENCE [LARGE SCALE GENOMIC DNA]</scope>
    <source>
        <strain evidence="3 4">DSM 44230</strain>
    </source>
</reference>
<name>A0A7W7C7X1_9PSEU</name>
<dbReference type="CDD" id="cd12797">
    <property type="entry name" value="M23_peptidase"/>
    <property type="match status" value="1"/>
</dbReference>
<dbReference type="SUPFAM" id="SSF51261">
    <property type="entry name" value="Duplicated hybrid motif"/>
    <property type="match status" value="1"/>
</dbReference>
<evidence type="ECO:0000313" key="4">
    <source>
        <dbReference type="Proteomes" id="UP000533598"/>
    </source>
</evidence>
<keyword evidence="1" id="KW-0175">Coiled coil</keyword>
<gene>
    <name evidence="3" type="ORF">HNR67_002302</name>
</gene>
<dbReference type="Gene3D" id="2.70.70.10">
    <property type="entry name" value="Glucose Permease (Domain IIA)"/>
    <property type="match status" value="1"/>
</dbReference>
<dbReference type="InterPro" id="IPR050570">
    <property type="entry name" value="Cell_wall_metabolism_enzyme"/>
</dbReference>
<dbReference type="GO" id="GO:0004222">
    <property type="term" value="F:metalloendopeptidase activity"/>
    <property type="evidence" value="ECO:0007669"/>
    <property type="project" value="TreeGrafter"/>
</dbReference>
<keyword evidence="3" id="KW-0378">Hydrolase</keyword>
<evidence type="ECO:0000256" key="1">
    <source>
        <dbReference type="SAM" id="Coils"/>
    </source>
</evidence>
<protein>
    <submittedName>
        <fullName evidence="3">Murein DD-endopeptidase MepM/ murein hydrolase activator NlpD</fullName>
    </submittedName>
</protein>
<proteinExistence type="predicted"/>
<dbReference type="Pfam" id="PF01551">
    <property type="entry name" value="Peptidase_M23"/>
    <property type="match status" value="1"/>
</dbReference>
<dbReference type="Proteomes" id="UP000533598">
    <property type="component" value="Unassembled WGS sequence"/>
</dbReference>
<keyword evidence="4" id="KW-1185">Reference proteome</keyword>
<feature type="domain" description="M23ase beta-sheet core" evidence="2">
    <location>
        <begin position="150"/>
        <end position="245"/>
    </location>
</feature>
<dbReference type="AlphaFoldDB" id="A0A7W7C7X1"/>